<keyword evidence="6" id="KW-1185">Reference proteome</keyword>
<dbReference type="Pfam" id="PF25088">
    <property type="entry name" value="GPKOW_C"/>
    <property type="match status" value="1"/>
</dbReference>
<dbReference type="InterPro" id="IPR026822">
    <property type="entry name" value="Spp2/MOS2_G-patch"/>
</dbReference>
<dbReference type="EMBL" id="JALLPJ020000054">
    <property type="protein sequence ID" value="KAL3804101.1"/>
    <property type="molecule type" value="Genomic_DNA"/>
</dbReference>
<evidence type="ECO:0000313" key="5">
    <source>
        <dbReference type="EMBL" id="KAL3804101.1"/>
    </source>
</evidence>
<feature type="compositionally biased region" description="Basic and acidic residues" evidence="3">
    <location>
        <begin position="328"/>
        <end position="354"/>
    </location>
</feature>
<feature type="region of interest" description="Disordered" evidence="3">
    <location>
        <begin position="79"/>
        <end position="184"/>
    </location>
</feature>
<evidence type="ECO:0000259" key="4">
    <source>
        <dbReference type="Pfam" id="PF12656"/>
    </source>
</evidence>
<feature type="compositionally biased region" description="Basic and acidic residues" evidence="3">
    <location>
        <begin position="363"/>
        <end position="392"/>
    </location>
</feature>
<proteinExistence type="predicted"/>
<feature type="region of interest" description="Disordered" evidence="3">
    <location>
        <begin position="1"/>
        <end position="51"/>
    </location>
</feature>
<feature type="compositionally biased region" description="Basic and acidic residues" evidence="3">
    <location>
        <begin position="125"/>
        <end position="134"/>
    </location>
</feature>
<dbReference type="PANTHER" id="PTHR15818">
    <property type="entry name" value="G PATCH AND KOW-CONTAINING"/>
    <property type="match status" value="1"/>
</dbReference>
<evidence type="ECO:0000256" key="1">
    <source>
        <dbReference type="ARBA" id="ARBA00004123"/>
    </source>
</evidence>
<dbReference type="Proteomes" id="UP001530400">
    <property type="component" value="Unassembled WGS sequence"/>
</dbReference>
<dbReference type="Pfam" id="PF12656">
    <property type="entry name" value="G-patch_2"/>
    <property type="match status" value="1"/>
</dbReference>
<feature type="region of interest" description="Disordered" evidence="3">
    <location>
        <begin position="221"/>
        <end position="259"/>
    </location>
</feature>
<comment type="caution">
    <text evidence="5">The sequence shown here is derived from an EMBL/GenBank/DDBJ whole genome shotgun (WGS) entry which is preliminary data.</text>
</comment>
<accession>A0ABD3QYB7</accession>
<feature type="compositionally biased region" description="Basic residues" evidence="3">
    <location>
        <begin position="437"/>
        <end position="452"/>
    </location>
</feature>
<feature type="compositionally biased region" description="Polar residues" evidence="3">
    <location>
        <begin position="135"/>
        <end position="159"/>
    </location>
</feature>
<protein>
    <recommendedName>
        <fullName evidence="4">Spp2/MOS2 G-patch domain-containing protein</fullName>
    </recommendedName>
</protein>
<sequence length="584" mass="65999">MDNDNDPSAPAAAAAAAAAPPSAVRQTISISLSKKPKKKASSAKLQLSTAEEEYSTIAEHAEALSKKRAEEGQVLVIPCQQTRDEGKPLLAQRSHARDVSNEEATAVDAQKVDDDEATRQLIESATHRQDDETKQSSGLTIAAPQQNTLNTKATKSSTATDDELFRRDLSHRAEDVDPNSSTYANISISDFGGALLRGMGWTGGDTKKKEQEIRARPHRLGLGATPMLPPPTGKHGRARRPEELKKEEEMMKAEKEREKKRLEMERLDVQYTLQNGSVVKIDGGRAKVIQTAGVPGLNRILVKLENGQEEAVNKGSVRLCSWEQLEKDPFQEKRERREERRNDSRYHQKSKDDLSNGAKNNGHGRDDFNGDHRDNIRHKESSRDGSDDDGHHDRKRRKVSRHEKYDSSDEDSRHERKKKESRHSRKRDRSEGNRSPRSQKHHDRDDKKRHKYDSRSSRHEHINWLLPNIRIRLVSKKYSRQHLQKGIVQDVISSQNNNPKAVILMDNQEVLDNVPERYLETALPKTGGNVIVLEGVHRWKKGRLLERSSAKGTGVIQLFEDLEVVEVSLDGVAEWCGPLDEDME</sequence>
<dbReference type="GO" id="GO:0005634">
    <property type="term" value="C:nucleus"/>
    <property type="evidence" value="ECO:0007669"/>
    <property type="project" value="UniProtKB-SubCell"/>
</dbReference>
<reference evidence="5 6" key="1">
    <citation type="submission" date="2024-10" db="EMBL/GenBank/DDBJ databases">
        <title>Updated reference genomes for cyclostephanoid diatoms.</title>
        <authorList>
            <person name="Roberts W.R."/>
            <person name="Alverson A.J."/>
        </authorList>
    </citation>
    <scope>NUCLEOTIDE SEQUENCE [LARGE SCALE GENOMIC DNA]</scope>
    <source>
        <strain evidence="5 6">AJA010-31</strain>
    </source>
</reference>
<feature type="compositionally biased region" description="Basic and acidic residues" evidence="3">
    <location>
        <begin position="402"/>
        <end position="414"/>
    </location>
</feature>
<evidence type="ECO:0000256" key="3">
    <source>
        <dbReference type="SAM" id="MobiDB-lite"/>
    </source>
</evidence>
<dbReference type="InterPro" id="IPR045166">
    <property type="entry name" value="Spp2-like"/>
</dbReference>
<evidence type="ECO:0000256" key="2">
    <source>
        <dbReference type="ARBA" id="ARBA00023242"/>
    </source>
</evidence>
<feature type="compositionally biased region" description="Low complexity" evidence="3">
    <location>
        <begin position="7"/>
        <end position="33"/>
    </location>
</feature>
<feature type="compositionally biased region" description="Basic and acidic residues" evidence="3">
    <location>
        <begin position="239"/>
        <end position="259"/>
    </location>
</feature>
<feature type="compositionally biased region" description="Basic residues" evidence="3">
    <location>
        <begin position="415"/>
        <end position="427"/>
    </location>
</feature>
<gene>
    <name evidence="5" type="ORF">ACHAWO_007160</name>
</gene>
<feature type="region of interest" description="Disordered" evidence="3">
    <location>
        <begin position="328"/>
        <end position="458"/>
    </location>
</feature>
<evidence type="ECO:0000313" key="6">
    <source>
        <dbReference type="Proteomes" id="UP001530400"/>
    </source>
</evidence>
<name>A0ABD3QYB7_9STRA</name>
<dbReference type="AlphaFoldDB" id="A0ABD3QYB7"/>
<organism evidence="5 6">
    <name type="scientific">Cyclotella atomus</name>
    <dbReference type="NCBI Taxonomy" id="382360"/>
    <lineage>
        <taxon>Eukaryota</taxon>
        <taxon>Sar</taxon>
        <taxon>Stramenopiles</taxon>
        <taxon>Ochrophyta</taxon>
        <taxon>Bacillariophyta</taxon>
        <taxon>Coscinodiscophyceae</taxon>
        <taxon>Thalassiosirophycidae</taxon>
        <taxon>Stephanodiscales</taxon>
        <taxon>Stephanodiscaceae</taxon>
        <taxon>Cyclotella</taxon>
    </lineage>
</organism>
<comment type="subcellular location">
    <subcellularLocation>
        <location evidence="1">Nucleus</location>
    </subcellularLocation>
</comment>
<feature type="compositionally biased region" description="Basic and acidic residues" evidence="3">
    <location>
        <begin position="163"/>
        <end position="175"/>
    </location>
</feature>
<keyword evidence="2" id="KW-0539">Nucleus</keyword>
<dbReference type="PANTHER" id="PTHR15818:SF2">
    <property type="entry name" value="G-PATCH DOMAIN AND KOW MOTIFS-CONTAINING PROTEIN"/>
    <property type="match status" value="1"/>
</dbReference>
<feature type="domain" description="Spp2/MOS2 G-patch" evidence="4">
    <location>
        <begin position="179"/>
        <end position="227"/>
    </location>
</feature>